<accession>A0A4V2JA84</accession>
<dbReference type="PANTHER" id="PTHR34406:SF1">
    <property type="entry name" value="PROTEIN YCEI"/>
    <property type="match status" value="1"/>
</dbReference>
<name>A0A4V2JA84_9FLAO</name>
<evidence type="ECO:0000313" key="3">
    <source>
        <dbReference type="Proteomes" id="UP000291142"/>
    </source>
</evidence>
<dbReference type="PANTHER" id="PTHR34406">
    <property type="entry name" value="PROTEIN YCEI"/>
    <property type="match status" value="1"/>
</dbReference>
<feature type="domain" description="Lipid/polyisoprenoid-binding YceI-like" evidence="1">
    <location>
        <begin position="33"/>
        <end position="186"/>
    </location>
</feature>
<evidence type="ECO:0000313" key="2">
    <source>
        <dbReference type="EMBL" id="TBN04684.1"/>
    </source>
</evidence>
<dbReference type="InterPro" id="IPR007372">
    <property type="entry name" value="Lipid/polyisoprenoid-bd_YceI"/>
</dbReference>
<comment type="caution">
    <text evidence="2">The sequence shown here is derived from an EMBL/GenBank/DDBJ whole genome shotgun (WGS) entry which is preliminary data.</text>
</comment>
<dbReference type="OrthoDB" id="9811006at2"/>
<dbReference type="SMART" id="SM00867">
    <property type="entry name" value="YceI"/>
    <property type="match status" value="1"/>
</dbReference>
<dbReference type="AlphaFoldDB" id="A0A4V2JA84"/>
<dbReference type="Pfam" id="PF04264">
    <property type="entry name" value="YceI"/>
    <property type="match status" value="1"/>
</dbReference>
<dbReference type="Gene3D" id="2.40.128.110">
    <property type="entry name" value="Lipid/polyisoprenoid-binding, YceI-like"/>
    <property type="match status" value="1"/>
</dbReference>
<dbReference type="InterPro" id="IPR036761">
    <property type="entry name" value="TTHA0802/YceI-like_sf"/>
</dbReference>
<reference evidence="2 3" key="1">
    <citation type="submission" date="2019-02" db="EMBL/GenBank/DDBJ databases">
        <title>Hyunsoonleella sp., isolated from marine sediment.</title>
        <authorList>
            <person name="Liu B.-T."/>
        </authorList>
    </citation>
    <scope>NUCLEOTIDE SEQUENCE [LARGE SCALE GENOMIC DNA]</scope>
    <source>
        <strain evidence="2 3">T58</strain>
    </source>
</reference>
<dbReference type="SUPFAM" id="SSF101874">
    <property type="entry name" value="YceI-like"/>
    <property type="match status" value="1"/>
</dbReference>
<dbReference type="EMBL" id="SIRT01000003">
    <property type="protein sequence ID" value="TBN04684.1"/>
    <property type="molecule type" value="Genomic_DNA"/>
</dbReference>
<protein>
    <submittedName>
        <fullName evidence="2">YceI family protein</fullName>
    </submittedName>
</protein>
<evidence type="ECO:0000259" key="1">
    <source>
        <dbReference type="SMART" id="SM00867"/>
    </source>
</evidence>
<sequence>MLYICLKANPKKKYLMKTLVLLFFTFFLLPIHAQEIDTENSKVLFAVSNMKVRTVEGKIGGMKGEIILDEAKPSKSYIDVCLDAKTINTDNTKRDNHLKGEDFFDVEQFPDICFVSSVIENKADLLYVTGELSLHGISKTVSIPLEYRNKELTGTLKILRKDFKLGPNGGFMVGKEILVTIKCRFK</sequence>
<dbReference type="Proteomes" id="UP000291142">
    <property type="component" value="Unassembled WGS sequence"/>
</dbReference>
<organism evidence="2 3">
    <name type="scientific">Hyunsoonleella flava</name>
    <dbReference type="NCBI Taxonomy" id="2527939"/>
    <lineage>
        <taxon>Bacteria</taxon>
        <taxon>Pseudomonadati</taxon>
        <taxon>Bacteroidota</taxon>
        <taxon>Flavobacteriia</taxon>
        <taxon>Flavobacteriales</taxon>
        <taxon>Flavobacteriaceae</taxon>
    </lineage>
</organism>
<keyword evidence="3" id="KW-1185">Reference proteome</keyword>
<proteinExistence type="predicted"/>
<gene>
    <name evidence="2" type="ORF">EYD45_05330</name>
</gene>